<dbReference type="EMBL" id="CP011005">
    <property type="protein sequence ID" value="AJT43035.1"/>
    <property type="molecule type" value="Genomic_DNA"/>
</dbReference>
<name>A0A0D4C3T1_9MICC</name>
<keyword evidence="3" id="KW-1185">Reference proteome</keyword>
<dbReference type="Gene3D" id="3.40.50.720">
    <property type="entry name" value="NAD(P)-binding Rossmann-like Domain"/>
    <property type="match status" value="1"/>
</dbReference>
<dbReference type="STRING" id="1618207.UM93_10280"/>
<sequence length="228" mass="24644">MTKILVFGAAGRAGGAIVQDALERGWEVTGVVRSLAQKQFIERPGLTAVLGDVRSIEKLTGLVTGHQAVVSAVTPFSAPPDSFESFDQNFYRDLTQGLVEAMRVNGIRRLVTIGLAATLRHPDGGLVMDSSELFPARLKPFATAHLRAVQYLEQQVADLGWAVVTPPPLLHAENRLGRVEVAAPQLVEGVDLSYLELARAVNDELTMLRQSGAQVAVFHRLSLEKTGL</sequence>
<gene>
    <name evidence="2" type="ORF">UM93_10280</name>
</gene>
<dbReference type="InterPro" id="IPR016040">
    <property type="entry name" value="NAD(P)-bd_dom"/>
</dbReference>
<reference evidence="2 3" key="1">
    <citation type="journal article" date="2015" name="Genome Announc.">
        <title>Complete Genome Sequencing of Protease-Producing Novel Arthrobacter sp. Strain IHBB 11108 Using PacBio Single-Molecule Real-Time Sequencing Technology.</title>
        <authorList>
            <person name="Kiran S."/>
            <person name="Swarnkar M.K."/>
            <person name="Pal M."/>
            <person name="Thakur R."/>
            <person name="Tewari R."/>
            <person name="Singh A.K."/>
            <person name="Gulati A."/>
        </authorList>
    </citation>
    <scope>NUCLEOTIDE SEQUENCE [LARGE SCALE GENOMIC DNA]</scope>
    <source>
        <strain evidence="2 3">IHBB 11108</strain>
    </source>
</reference>
<protein>
    <recommendedName>
        <fullName evidence="1">NAD(P)-binding domain-containing protein</fullName>
    </recommendedName>
</protein>
<accession>A0A0D4C3T1</accession>
<dbReference type="Pfam" id="PF13460">
    <property type="entry name" value="NAD_binding_10"/>
    <property type="match status" value="1"/>
</dbReference>
<dbReference type="InterPro" id="IPR051606">
    <property type="entry name" value="Polyketide_Oxido-like"/>
</dbReference>
<dbReference type="HOGENOM" id="CLU_025711_3_0_11"/>
<dbReference type="SUPFAM" id="SSF51735">
    <property type="entry name" value="NAD(P)-binding Rossmann-fold domains"/>
    <property type="match status" value="1"/>
</dbReference>
<feature type="domain" description="NAD(P)-binding" evidence="1">
    <location>
        <begin position="8"/>
        <end position="181"/>
    </location>
</feature>
<dbReference type="OrthoDB" id="9771302at2"/>
<dbReference type="KEGG" id="ari:UM93_10280"/>
<dbReference type="AlphaFoldDB" id="A0A0D4C3T1"/>
<evidence type="ECO:0000259" key="1">
    <source>
        <dbReference type="Pfam" id="PF13460"/>
    </source>
</evidence>
<dbReference type="GO" id="GO:0016646">
    <property type="term" value="F:oxidoreductase activity, acting on the CH-NH group of donors, NAD or NADP as acceptor"/>
    <property type="evidence" value="ECO:0007669"/>
    <property type="project" value="TreeGrafter"/>
</dbReference>
<organism evidence="2 3">
    <name type="scientific">Psychromicrobium lacuslunae</name>
    <dbReference type="NCBI Taxonomy" id="1618207"/>
    <lineage>
        <taxon>Bacteria</taxon>
        <taxon>Bacillati</taxon>
        <taxon>Actinomycetota</taxon>
        <taxon>Actinomycetes</taxon>
        <taxon>Micrococcales</taxon>
        <taxon>Micrococcaceae</taxon>
        <taxon>Psychromicrobium</taxon>
    </lineage>
</organism>
<dbReference type="InterPro" id="IPR036291">
    <property type="entry name" value="NAD(P)-bd_dom_sf"/>
</dbReference>
<evidence type="ECO:0000313" key="3">
    <source>
        <dbReference type="Proteomes" id="UP000061839"/>
    </source>
</evidence>
<proteinExistence type="predicted"/>
<dbReference type="PATRIC" id="fig|1618207.4.peg.2087"/>
<dbReference type="PANTHER" id="PTHR43355:SF2">
    <property type="entry name" value="FLAVIN REDUCTASE (NADPH)"/>
    <property type="match status" value="1"/>
</dbReference>
<evidence type="ECO:0000313" key="2">
    <source>
        <dbReference type="EMBL" id="AJT43035.1"/>
    </source>
</evidence>
<dbReference type="PANTHER" id="PTHR43355">
    <property type="entry name" value="FLAVIN REDUCTASE (NADPH)"/>
    <property type="match status" value="1"/>
</dbReference>
<dbReference type="Proteomes" id="UP000061839">
    <property type="component" value="Chromosome"/>
</dbReference>
<dbReference type="RefSeq" id="WP_045077228.1">
    <property type="nucleotide sequence ID" value="NZ_CP011005.1"/>
</dbReference>